<organism evidence="2 3">
    <name type="scientific">Candidatus Giovannonibacteria bacterium GW2011_GWA1_44_25</name>
    <dbReference type="NCBI Taxonomy" id="1618645"/>
    <lineage>
        <taxon>Bacteria</taxon>
        <taxon>Candidatus Giovannoniibacteriota</taxon>
    </lineage>
</organism>
<sequence>MSKKYLTINQAAKLIGVTPLTLRNWDNARKFQAFRHPINNYRVYTLDQIEGLLKKLGMPKPAKKLVIQVLED</sequence>
<protein>
    <recommendedName>
        <fullName evidence="1">HTH merR-type domain-containing protein</fullName>
    </recommendedName>
</protein>
<dbReference type="AlphaFoldDB" id="A0A0G1LJL8"/>
<dbReference type="InterPro" id="IPR009061">
    <property type="entry name" value="DNA-bd_dom_put_sf"/>
</dbReference>
<feature type="domain" description="HTH merR-type" evidence="1">
    <location>
        <begin position="7"/>
        <end position="44"/>
    </location>
</feature>
<gene>
    <name evidence="2" type="ORF">UW53_C0004G0061</name>
</gene>
<evidence type="ECO:0000259" key="1">
    <source>
        <dbReference type="Pfam" id="PF00376"/>
    </source>
</evidence>
<proteinExistence type="predicted"/>
<dbReference type="Proteomes" id="UP000034087">
    <property type="component" value="Unassembled WGS sequence"/>
</dbReference>
<dbReference type="Gene3D" id="1.10.1660.10">
    <property type="match status" value="1"/>
</dbReference>
<dbReference type="EMBL" id="LCIR01000004">
    <property type="protein sequence ID" value="KKT60049.1"/>
    <property type="molecule type" value="Genomic_DNA"/>
</dbReference>
<reference evidence="2 3" key="1">
    <citation type="journal article" date="2015" name="Nature">
        <title>rRNA introns, odd ribosomes, and small enigmatic genomes across a large radiation of phyla.</title>
        <authorList>
            <person name="Brown C.T."/>
            <person name="Hug L.A."/>
            <person name="Thomas B.C."/>
            <person name="Sharon I."/>
            <person name="Castelle C.J."/>
            <person name="Singh A."/>
            <person name="Wilkins M.J."/>
            <person name="Williams K.H."/>
            <person name="Banfield J.F."/>
        </authorList>
    </citation>
    <scope>NUCLEOTIDE SEQUENCE [LARGE SCALE GENOMIC DNA]</scope>
</reference>
<dbReference type="InterPro" id="IPR000551">
    <property type="entry name" value="MerR-type_HTH_dom"/>
</dbReference>
<dbReference type="Pfam" id="PF00376">
    <property type="entry name" value="MerR"/>
    <property type="match status" value="1"/>
</dbReference>
<dbReference type="GO" id="GO:0003677">
    <property type="term" value="F:DNA binding"/>
    <property type="evidence" value="ECO:0007669"/>
    <property type="project" value="InterPro"/>
</dbReference>
<dbReference type="SUPFAM" id="SSF46955">
    <property type="entry name" value="Putative DNA-binding domain"/>
    <property type="match status" value="1"/>
</dbReference>
<evidence type="ECO:0000313" key="2">
    <source>
        <dbReference type="EMBL" id="KKT60049.1"/>
    </source>
</evidence>
<accession>A0A0G1LJL8</accession>
<name>A0A0G1LJL8_9BACT</name>
<evidence type="ECO:0000313" key="3">
    <source>
        <dbReference type="Proteomes" id="UP000034087"/>
    </source>
</evidence>
<dbReference type="GO" id="GO:0006355">
    <property type="term" value="P:regulation of DNA-templated transcription"/>
    <property type="evidence" value="ECO:0007669"/>
    <property type="project" value="InterPro"/>
</dbReference>
<comment type="caution">
    <text evidence="2">The sequence shown here is derived from an EMBL/GenBank/DDBJ whole genome shotgun (WGS) entry which is preliminary data.</text>
</comment>